<dbReference type="STRING" id="8010.ENSELUP00000038408"/>
<dbReference type="InterPro" id="IPR053047">
    <property type="entry name" value="E3_ubiq_ligase_TRAF3IP2"/>
</dbReference>
<keyword evidence="4" id="KW-1185">Reference proteome</keyword>
<reference evidence="3" key="3">
    <citation type="submission" date="2025-08" db="UniProtKB">
        <authorList>
            <consortium name="Ensembl"/>
        </authorList>
    </citation>
    <scope>IDENTIFICATION</scope>
</reference>
<evidence type="ECO:0000259" key="2">
    <source>
        <dbReference type="PROSITE" id="PS51534"/>
    </source>
</evidence>
<dbReference type="PANTHER" id="PTHR34257">
    <property type="entry name" value="ADAPTER PROTEIN CIKS"/>
    <property type="match status" value="1"/>
</dbReference>
<dbReference type="RefSeq" id="XP_010881170.2">
    <property type="nucleotide sequence ID" value="XM_010882868.3"/>
</dbReference>
<dbReference type="GeneID" id="105017890"/>
<dbReference type="GeneTree" id="ENSGT00940000164609"/>
<dbReference type="InterPro" id="IPR013568">
    <property type="entry name" value="SEFIR_dom"/>
</dbReference>
<dbReference type="AlphaFoldDB" id="A0A3P9ABK8"/>
<sequence>MDYFRDSRHRSIPVETDESMTSSTLDLVWPSGSGVKNDSWFAPGVWSGTDQADYPKNPWRNPTEDPVGQRPPQPRSPPLLGPPQEDLYLQTAGHPAKHPHLADLGLDPQDVSCSGLVPRGADGYHCPPSWPQPLECSLEGAEHLEAPLPLRSDLIKFHHAPPSQPAHMPPQCPDPERCRGHRPHTCQQHVNETCPFNRNHHHHNHLHHVEAQQDSPKYPAPWAPTAQNRLYGQEAPKAPCLNLPQRAAPPREVMNEVSVVPSYTATPNQPVGAGTATQEIRRTVSLPEECRTVFITYSVDIASEMFTFVKFLTDQGFKPAIDIFNSAVLSLDMNKWMDTYLNDKSVLIIVVISPKYKADVEGNGEDEHGLHTKYIHTQIQNEFIQQRCLNFRLVPVLFPTATKRHVPAWLQSTRIYRWPQDTQDLLLRLLREERYIAPPLGKELTLSIRPV</sequence>
<dbReference type="Ensembl" id="ENSELUT00000028823.3">
    <property type="protein sequence ID" value="ENSELUP00000038408.3"/>
    <property type="gene ID" value="ENSELUG00000018263.3"/>
</dbReference>
<evidence type="ECO:0000313" key="4">
    <source>
        <dbReference type="Proteomes" id="UP000265140"/>
    </source>
</evidence>
<dbReference type="KEGG" id="els:105017890"/>
<dbReference type="Pfam" id="PF08357">
    <property type="entry name" value="SEFIR"/>
    <property type="match status" value="1"/>
</dbReference>
<accession>A0A3P9ABK8</accession>
<dbReference type="OMA" id="PNAAKTH"/>
<feature type="domain" description="SEFIR" evidence="2">
    <location>
        <begin position="290"/>
        <end position="427"/>
    </location>
</feature>
<dbReference type="Bgee" id="ENSELUG00000018263">
    <property type="expression patterns" value="Expressed in digestive tract and 10 other cell types or tissues"/>
</dbReference>
<dbReference type="PANTHER" id="PTHR34257:SF4">
    <property type="entry name" value="ADAPTER PROTEIN CIKS"/>
    <property type="match status" value="1"/>
</dbReference>
<evidence type="ECO:0000313" key="3">
    <source>
        <dbReference type="Ensembl" id="ENSELUP00000038408.3"/>
    </source>
</evidence>
<proteinExistence type="predicted"/>
<protein>
    <recommendedName>
        <fullName evidence="2">SEFIR domain-containing protein</fullName>
    </recommendedName>
</protein>
<organism evidence="3 4">
    <name type="scientific">Esox lucius</name>
    <name type="common">Northern pike</name>
    <dbReference type="NCBI Taxonomy" id="8010"/>
    <lineage>
        <taxon>Eukaryota</taxon>
        <taxon>Metazoa</taxon>
        <taxon>Chordata</taxon>
        <taxon>Craniata</taxon>
        <taxon>Vertebrata</taxon>
        <taxon>Euteleostomi</taxon>
        <taxon>Actinopterygii</taxon>
        <taxon>Neopterygii</taxon>
        <taxon>Teleostei</taxon>
        <taxon>Protacanthopterygii</taxon>
        <taxon>Esociformes</taxon>
        <taxon>Esocidae</taxon>
        <taxon>Esox</taxon>
    </lineage>
</organism>
<dbReference type="InParanoid" id="A0A3P9ABK8"/>
<reference evidence="3" key="2">
    <citation type="submission" date="2020-02" db="EMBL/GenBank/DDBJ databases">
        <title>Esox lucius (northern pike) genome, fEsoLuc1, primary haplotype.</title>
        <authorList>
            <person name="Myers G."/>
            <person name="Karagic N."/>
            <person name="Meyer A."/>
            <person name="Pippel M."/>
            <person name="Reichard M."/>
            <person name="Winkler S."/>
            <person name="Tracey A."/>
            <person name="Sims Y."/>
            <person name="Howe K."/>
            <person name="Rhie A."/>
            <person name="Formenti G."/>
            <person name="Durbin R."/>
            <person name="Fedrigo O."/>
            <person name="Jarvis E.D."/>
        </authorList>
    </citation>
    <scope>NUCLEOTIDE SEQUENCE [LARGE SCALE GENOMIC DNA]</scope>
</reference>
<dbReference type="CTD" id="606616"/>
<evidence type="ECO:0000256" key="1">
    <source>
        <dbReference type="SAM" id="MobiDB-lite"/>
    </source>
</evidence>
<feature type="compositionally biased region" description="Pro residues" evidence="1">
    <location>
        <begin position="69"/>
        <end position="81"/>
    </location>
</feature>
<name>A0A3P9ABK8_ESOLU</name>
<reference evidence="3" key="4">
    <citation type="submission" date="2025-09" db="UniProtKB">
        <authorList>
            <consortium name="Ensembl"/>
        </authorList>
    </citation>
    <scope>IDENTIFICATION</scope>
</reference>
<feature type="region of interest" description="Disordered" evidence="1">
    <location>
        <begin position="1"/>
        <end position="87"/>
    </location>
</feature>
<dbReference type="GO" id="GO:0043123">
    <property type="term" value="P:positive regulation of canonical NF-kappaB signal transduction"/>
    <property type="evidence" value="ECO:0007669"/>
    <property type="project" value="TreeGrafter"/>
</dbReference>
<dbReference type="GO" id="GO:0006959">
    <property type="term" value="P:humoral immune response"/>
    <property type="evidence" value="ECO:0007669"/>
    <property type="project" value="TreeGrafter"/>
</dbReference>
<dbReference type="Proteomes" id="UP000265140">
    <property type="component" value="Chromosome 18"/>
</dbReference>
<reference evidence="4" key="1">
    <citation type="journal article" date="2014" name="PLoS ONE">
        <title>The genome and linkage map of the northern pike (Esox lucius): conserved synteny revealed between the salmonid sister group and the Neoteleostei.</title>
        <authorList>
            <person name="Rondeau E.B."/>
            <person name="Minkley D.R."/>
            <person name="Leong J.S."/>
            <person name="Messmer A.M."/>
            <person name="Jantzen J.R."/>
            <person name="von Schalburg K.R."/>
            <person name="Lemon C."/>
            <person name="Bird N.H."/>
            <person name="Koop B.F."/>
        </authorList>
    </citation>
    <scope>NUCLEOTIDE SEQUENCE</scope>
</reference>
<dbReference type="PROSITE" id="PS51534">
    <property type="entry name" value="SEFIR"/>
    <property type="match status" value="1"/>
</dbReference>